<dbReference type="OrthoDB" id="9765957at2"/>
<reference evidence="1 2" key="1">
    <citation type="submission" date="2019-03" db="EMBL/GenBank/DDBJ databases">
        <title>Genomic Encyclopedia of Archaeal and Bacterial Type Strains, Phase II (KMG-II): from individual species to whole genera.</title>
        <authorList>
            <person name="Goeker M."/>
        </authorList>
    </citation>
    <scope>NUCLEOTIDE SEQUENCE [LARGE SCALE GENOMIC DNA]</scope>
    <source>
        <strain evidence="1 2">DSM 28323</strain>
    </source>
</reference>
<evidence type="ECO:0000313" key="1">
    <source>
        <dbReference type="EMBL" id="TDO23371.1"/>
    </source>
</evidence>
<sequence>MKNTSIKLSILFLLVFLTESLIAQPPPFWFLQSVAKDNQGNPARNRTIHIRSAIYQGRPVGGTLVFEESHQVQSDNDGVFGYTMGRGIRSTNPALKDSLNKIEWGNGPYFINTKIAISPSIPAPWWIPANNYVDIGTSQIMSVPYALYAGNASVTNVNTNIAAGPPNTFLTTDSLGNVNWTTPQAAQVSVTQVSNFNLNLNVIAGQNARIAANTTTVIRVPVTNAKQGDPILITALDDYQNWTVYGAWCKEDGFVNIRFANFTAQPVDVLGSLYKIVLVK</sequence>
<protein>
    <submittedName>
        <fullName evidence="1">Uncharacterized protein</fullName>
    </submittedName>
</protein>
<evidence type="ECO:0000313" key="2">
    <source>
        <dbReference type="Proteomes" id="UP000295741"/>
    </source>
</evidence>
<dbReference type="RefSeq" id="WP_133475843.1">
    <property type="nucleotide sequence ID" value="NZ_SNWP01000017.1"/>
</dbReference>
<proteinExistence type="predicted"/>
<keyword evidence="2" id="KW-1185">Reference proteome</keyword>
<dbReference type="EMBL" id="SNWP01000017">
    <property type="protein sequence ID" value="TDO23371.1"/>
    <property type="molecule type" value="Genomic_DNA"/>
</dbReference>
<dbReference type="AlphaFoldDB" id="A0A4R6IMQ7"/>
<gene>
    <name evidence="1" type="ORF">BC659_3376</name>
</gene>
<accession>A0A4R6IMQ7</accession>
<organism evidence="1 2">
    <name type="scientific">Sediminibacterium goheungense</name>
    <dbReference type="NCBI Taxonomy" id="1086393"/>
    <lineage>
        <taxon>Bacteria</taxon>
        <taxon>Pseudomonadati</taxon>
        <taxon>Bacteroidota</taxon>
        <taxon>Chitinophagia</taxon>
        <taxon>Chitinophagales</taxon>
        <taxon>Chitinophagaceae</taxon>
        <taxon>Sediminibacterium</taxon>
    </lineage>
</organism>
<comment type="caution">
    <text evidence="1">The sequence shown here is derived from an EMBL/GenBank/DDBJ whole genome shotgun (WGS) entry which is preliminary data.</text>
</comment>
<name>A0A4R6IMQ7_9BACT</name>
<dbReference type="Proteomes" id="UP000295741">
    <property type="component" value="Unassembled WGS sequence"/>
</dbReference>